<reference evidence="2 3" key="1">
    <citation type="journal article" date="2024" name="Ann. Entomol. Soc. Am.">
        <title>Genomic analyses of the southern and eastern yellowjacket wasps (Hymenoptera: Vespidae) reveal evolutionary signatures of social life.</title>
        <authorList>
            <person name="Catto M.A."/>
            <person name="Caine P.B."/>
            <person name="Orr S.E."/>
            <person name="Hunt B.G."/>
            <person name="Goodisman M.A.D."/>
        </authorList>
    </citation>
    <scope>NUCLEOTIDE SEQUENCE [LARGE SCALE GENOMIC DNA]</scope>
    <source>
        <strain evidence="2">232</strain>
        <tissue evidence="2">Head and thorax</tissue>
    </source>
</reference>
<accession>A0ABD2BPZ8</accession>
<feature type="transmembrane region" description="Helical" evidence="1">
    <location>
        <begin position="40"/>
        <end position="59"/>
    </location>
</feature>
<dbReference type="AlphaFoldDB" id="A0ABD2BPZ8"/>
<name>A0ABD2BPZ8_VESMC</name>
<comment type="caution">
    <text evidence="2">The sequence shown here is derived from an EMBL/GenBank/DDBJ whole genome shotgun (WGS) entry which is preliminary data.</text>
</comment>
<keyword evidence="3" id="KW-1185">Reference proteome</keyword>
<sequence>MDQRVRKKIKTHEQMLSAILPADGSSSITSSSSLPLSLPYPLSTIAIAVIATALLFCSFRRPRILMDSHDYPGKKKKNIITIRADWEGRTTTKDSTVNRYWDCKLTGQQSSLPGPYVRWATPAHRIEWGGYFTAKGFRPRPSFSSQRTTMITLTCQYYFWLTLCYFDFLNSQKSGET</sequence>
<evidence type="ECO:0000313" key="3">
    <source>
        <dbReference type="Proteomes" id="UP001607303"/>
    </source>
</evidence>
<keyword evidence="1" id="KW-0812">Transmembrane</keyword>
<evidence type="ECO:0000256" key="1">
    <source>
        <dbReference type="SAM" id="Phobius"/>
    </source>
</evidence>
<keyword evidence="1" id="KW-1133">Transmembrane helix</keyword>
<dbReference type="EMBL" id="JAYRBN010000070">
    <property type="protein sequence ID" value="KAL2734857.1"/>
    <property type="molecule type" value="Genomic_DNA"/>
</dbReference>
<protein>
    <submittedName>
        <fullName evidence="2">Uncharacterized protein</fullName>
    </submittedName>
</protein>
<proteinExistence type="predicted"/>
<gene>
    <name evidence="2" type="ORF">V1477_013575</name>
</gene>
<organism evidence="2 3">
    <name type="scientific">Vespula maculifrons</name>
    <name type="common">Eastern yellow jacket</name>
    <name type="synonym">Wasp</name>
    <dbReference type="NCBI Taxonomy" id="7453"/>
    <lineage>
        <taxon>Eukaryota</taxon>
        <taxon>Metazoa</taxon>
        <taxon>Ecdysozoa</taxon>
        <taxon>Arthropoda</taxon>
        <taxon>Hexapoda</taxon>
        <taxon>Insecta</taxon>
        <taxon>Pterygota</taxon>
        <taxon>Neoptera</taxon>
        <taxon>Endopterygota</taxon>
        <taxon>Hymenoptera</taxon>
        <taxon>Apocrita</taxon>
        <taxon>Aculeata</taxon>
        <taxon>Vespoidea</taxon>
        <taxon>Vespidae</taxon>
        <taxon>Vespinae</taxon>
        <taxon>Vespula</taxon>
    </lineage>
</organism>
<dbReference type="Proteomes" id="UP001607303">
    <property type="component" value="Unassembled WGS sequence"/>
</dbReference>
<evidence type="ECO:0000313" key="2">
    <source>
        <dbReference type="EMBL" id="KAL2734857.1"/>
    </source>
</evidence>
<keyword evidence="1" id="KW-0472">Membrane</keyword>